<dbReference type="EMBL" id="KN743034">
    <property type="protein sequence ID" value="KIH52676.1"/>
    <property type="molecule type" value="Genomic_DNA"/>
</dbReference>
<evidence type="ECO:0000256" key="3">
    <source>
        <dbReference type="ARBA" id="ARBA00022989"/>
    </source>
</evidence>
<dbReference type="GO" id="GO:0016020">
    <property type="term" value="C:membrane"/>
    <property type="evidence" value="ECO:0007669"/>
    <property type="project" value="UniProtKB-SubCell"/>
</dbReference>
<feature type="transmembrane region" description="Helical" evidence="5">
    <location>
        <begin position="38"/>
        <end position="60"/>
    </location>
</feature>
<comment type="subcellular location">
    <subcellularLocation>
        <location evidence="1">Membrane</location>
        <topology evidence="1">Multi-pass membrane protein</topology>
    </subcellularLocation>
</comment>
<accession>A0A0C2G6I3</accession>
<dbReference type="InterPro" id="IPR019408">
    <property type="entry name" value="7TM_GPCR_serpentine_rcpt_Srab"/>
</dbReference>
<protein>
    <submittedName>
        <fullName evidence="6">Uncharacterized protein</fullName>
    </submittedName>
</protein>
<organism evidence="6 7">
    <name type="scientific">Ancylostoma duodenale</name>
    <dbReference type="NCBI Taxonomy" id="51022"/>
    <lineage>
        <taxon>Eukaryota</taxon>
        <taxon>Metazoa</taxon>
        <taxon>Ecdysozoa</taxon>
        <taxon>Nematoda</taxon>
        <taxon>Chromadorea</taxon>
        <taxon>Rhabditida</taxon>
        <taxon>Rhabditina</taxon>
        <taxon>Rhabditomorpha</taxon>
        <taxon>Strongyloidea</taxon>
        <taxon>Ancylostomatidae</taxon>
        <taxon>Ancylostomatinae</taxon>
        <taxon>Ancylostoma</taxon>
    </lineage>
</organism>
<keyword evidence="2 5" id="KW-0812">Transmembrane</keyword>
<proteinExistence type="predicted"/>
<evidence type="ECO:0000256" key="5">
    <source>
        <dbReference type="SAM" id="Phobius"/>
    </source>
</evidence>
<evidence type="ECO:0000313" key="7">
    <source>
        <dbReference type="Proteomes" id="UP000054047"/>
    </source>
</evidence>
<dbReference type="OrthoDB" id="5874270at2759"/>
<reference evidence="6 7" key="1">
    <citation type="submission" date="2013-12" db="EMBL/GenBank/DDBJ databases">
        <title>Draft genome of the parsitic nematode Ancylostoma duodenale.</title>
        <authorList>
            <person name="Mitreva M."/>
        </authorList>
    </citation>
    <scope>NUCLEOTIDE SEQUENCE [LARGE SCALE GENOMIC DNA]</scope>
    <source>
        <strain evidence="6 7">Zhejiang</strain>
    </source>
</reference>
<dbReference type="Pfam" id="PF10292">
    <property type="entry name" value="7TM_GPCR_Srab"/>
    <property type="match status" value="1"/>
</dbReference>
<keyword evidence="7" id="KW-1185">Reference proteome</keyword>
<keyword evidence="4 5" id="KW-0472">Membrane</keyword>
<evidence type="ECO:0000256" key="4">
    <source>
        <dbReference type="ARBA" id="ARBA00023136"/>
    </source>
</evidence>
<dbReference type="AlphaFoldDB" id="A0A0C2G6I3"/>
<evidence type="ECO:0000256" key="2">
    <source>
        <dbReference type="ARBA" id="ARBA00022692"/>
    </source>
</evidence>
<gene>
    <name evidence="6" type="ORF">ANCDUO_17220</name>
</gene>
<keyword evidence="3 5" id="KW-1133">Transmembrane helix</keyword>
<name>A0A0C2G6I3_9BILA</name>
<dbReference type="Proteomes" id="UP000054047">
    <property type="component" value="Unassembled WGS sequence"/>
</dbReference>
<feature type="transmembrane region" description="Helical" evidence="5">
    <location>
        <begin position="66"/>
        <end position="89"/>
    </location>
</feature>
<evidence type="ECO:0000313" key="6">
    <source>
        <dbReference type="EMBL" id="KIH52676.1"/>
    </source>
</evidence>
<sequence length="152" mass="17501">MDAYFSVRKSAKQRLNPDLRVRYNVGENLRTIKIVLPFCYASCVFTSIFLAIMCTIIFFHESFTKAIYYALVDGSMLLPAYGLILPTIIKRMNAKVNEKSNSEFQRHIAPGGGNEVAAVYFDTLTSAWRGEKTKKFDKFPKFSRNYFRIKNV</sequence>
<evidence type="ECO:0000256" key="1">
    <source>
        <dbReference type="ARBA" id="ARBA00004141"/>
    </source>
</evidence>